<dbReference type="SUPFAM" id="SSF46785">
    <property type="entry name" value="Winged helix' DNA-binding domain"/>
    <property type="match status" value="1"/>
</dbReference>
<keyword evidence="1" id="KW-0805">Transcription regulation</keyword>
<keyword evidence="2" id="KW-0238">DNA-binding</keyword>
<dbReference type="InterPro" id="IPR000835">
    <property type="entry name" value="HTH_MarR-typ"/>
</dbReference>
<evidence type="ECO:0000256" key="1">
    <source>
        <dbReference type="ARBA" id="ARBA00023015"/>
    </source>
</evidence>
<keyword evidence="6" id="KW-1185">Reference proteome</keyword>
<dbReference type="PANTHER" id="PTHR42756">
    <property type="entry name" value="TRANSCRIPTIONAL REGULATOR, MARR"/>
    <property type="match status" value="1"/>
</dbReference>
<dbReference type="PROSITE" id="PS50995">
    <property type="entry name" value="HTH_MARR_2"/>
    <property type="match status" value="1"/>
</dbReference>
<dbReference type="OrthoDB" id="948423at2"/>
<dbReference type="InterPro" id="IPR036390">
    <property type="entry name" value="WH_DNA-bd_sf"/>
</dbReference>
<gene>
    <name evidence="5" type="ORF">SAMN05660909_04442</name>
</gene>
<dbReference type="GO" id="GO:0003677">
    <property type="term" value="F:DNA binding"/>
    <property type="evidence" value="ECO:0007669"/>
    <property type="project" value="UniProtKB-KW"/>
</dbReference>
<evidence type="ECO:0000256" key="2">
    <source>
        <dbReference type="ARBA" id="ARBA00023125"/>
    </source>
</evidence>
<sequence>MSATIDAKYEAYMAERSNSLARLINQFKKDIDLRILQKIRERGYNDFKLGDMVLLVNIDSHGTINNDLARKARISKQAMSKVVKNLEAGNYISSRKHDTDNRASLIFLTDKGKKFMITVYEVVDEVTDFYAAIIGEEEMKHLKALLKSITVGLNLS</sequence>
<dbReference type="Pfam" id="PF01047">
    <property type="entry name" value="MarR"/>
    <property type="match status" value="1"/>
</dbReference>
<dbReference type="STRING" id="408074.SAMN05660909_04442"/>
<proteinExistence type="predicted"/>
<dbReference type="GO" id="GO:0003700">
    <property type="term" value="F:DNA-binding transcription factor activity"/>
    <property type="evidence" value="ECO:0007669"/>
    <property type="project" value="InterPro"/>
</dbReference>
<evidence type="ECO:0000259" key="4">
    <source>
        <dbReference type="PROSITE" id="PS50995"/>
    </source>
</evidence>
<reference evidence="6" key="1">
    <citation type="submission" date="2016-10" db="EMBL/GenBank/DDBJ databases">
        <authorList>
            <person name="Varghese N."/>
            <person name="Submissions S."/>
        </authorList>
    </citation>
    <scope>NUCLEOTIDE SEQUENCE [LARGE SCALE GENOMIC DNA]</scope>
    <source>
        <strain evidence="6">DSM 23920</strain>
    </source>
</reference>
<evidence type="ECO:0000256" key="3">
    <source>
        <dbReference type="ARBA" id="ARBA00023163"/>
    </source>
</evidence>
<dbReference type="Proteomes" id="UP000199656">
    <property type="component" value="Unassembled WGS sequence"/>
</dbReference>
<dbReference type="EMBL" id="FNRL01000025">
    <property type="protein sequence ID" value="SEA97270.1"/>
    <property type="molecule type" value="Genomic_DNA"/>
</dbReference>
<evidence type="ECO:0000313" key="5">
    <source>
        <dbReference type="EMBL" id="SEA97270.1"/>
    </source>
</evidence>
<dbReference type="RefSeq" id="WP_089764313.1">
    <property type="nucleotide sequence ID" value="NZ_BKAT01000045.1"/>
</dbReference>
<organism evidence="5 6">
    <name type="scientific">Chitinophaga terrae</name>
    <name type="common">ex Kim and Jung 2007</name>
    <dbReference type="NCBI Taxonomy" id="408074"/>
    <lineage>
        <taxon>Bacteria</taxon>
        <taxon>Pseudomonadati</taxon>
        <taxon>Bacteroidota</taxon>
        <taxon>Chitinophagia</taxon>
        <taxon>Chitinophagales</taxon>
        <taxon>Chitinophagaceae</taxon>
        <taxon>Chitinophaga</taxon>
    </lineage>
</organism>
<protein>
    <submittedName>
        <fullName evidence="5">Transcriptional regulator, MarR family</fullName>
    </submittedName>
</protein>
<dbReference type="PANTHER" id="PTHR42756:SF1">
    <property type="entry name" value="TRANSCRIPTIONAL REPRESSOR OF EMRAB OPERON"/>
    <property type="match status" value="1"/>
</dbReference>
<dbReference type="Gene3D" id="1.10.10.10">
    <property type="entry name" value="Winged helix-like DNA-binding domain superfamily/Winged helix DNA-binding domain"/>
    <property type="match status" value="1"/>
</dbReference>
<feature type="domain" description="HTH marR-type" evidence="4">
    <location>
        <begin position="17"/>
        <end position="151"/>
    </location>
</feature>
<name>A0A1H4FKD6_9BACT</name>
<evidence type="ECO:0000313" key="6">
    <source>
        <dbReference type="Proteomes" id="UP000199656"/>
    </source>
</evidence>
<keyword evidence="3" id="KW-0804">Transcription</keyword>
<dbReference type="InterPro" id="IPR036388">
    <property type="entry name" value="WH-like_DNA-bd_sf"/>
</dbReference>
<accession>A0A1H4FKD6</accession>
<dbReference type="AlphaFoldDB" id="A0A1H4FKD6"/>
<dbReference type="SMART" id="SM00347">
    <property type="entry name" value="HTH_MARR"/>
    <property type="match status" value="1"/>
</dbReference>